<keyword evidence="3" id="KW-1185">Reference proteome</keyword>
<comment type="caution">
    <text evidence="2">The sequence shown here is derived from an EMBL/GenBank/DDBJ whole genome shotgun (WGS) entry which is preliminary data.</text>
</comment>
<evidence type="ECO:0000259" key="1">
    <source>
        <dbReference type="Pfam" id="PF18760"/>
    </source>
</evidence>
<name>A0ABX0N6M5_9BURK</name>
<dbReference type="Pfam" id="PF18760">
    <property type="entry name" value="ART-PolyVal"/>
    <property type="match status" value="1"/>
</dbReference>
<dbReference type="InterPro" id="IPR049522">
    <property type="entry name" value="ART-PolyVal_dom"/>
</dbReference>
<organism evidence="2 3">
    <name type="scientific">Massilia genomosp. 1</name>
    <dbReference type="NCBI Taxonomy" id="2609280"/>
    <lineage>
        <taxon>Bacteria</taxon>
        <taxon>Pseudomonadati</taxon>
        <taxon>Pseudomonadota</taxon>
        <taxon>Betaproteobacteria</taxon>
        <taxon>Burkholderiales</taxon>
        <taxon>Oxalobacteraceae</taxon>
        <taxon>Telluria group</taxon>
        <taxon>Massilia</taxon>
    </lineage>
</organism>
<dbReference type="Proteomes" id="UP000610594">
    <property type="component" value="Unassembled WGS sequence"/>
</dbReference>
<evidence type="ECO:0000313" key="3">
    <source>
        <dbReference type="Proteomes" id="UP000610594"/>
    </source>
</evidence>
<evidence type="ECO:0000313" key="2">
    <source>
        <dbReference type="EMBL" id="NHZ67144.1"/>
    </source>
</evidence>
<feature type="domain" description="ART-PolyVal-like" evidence="1">
    <location>
        <begin position="236"/>
        <end position="281"/>
    </location>
</feature>
<proteinExistence type="predicted"/>
<gene>
    <name evidence="2" type="ORF">F1735_33645</name>
</gene>
<dbReference type="EMBL" id="WHJF01000307">
    <property type="protein sequence ID" value="NHZ67144.1"/>
    <property type="molecule type" value="Genomic_DNA"/>
</dbReference>
<sequence length="293" mass="32163">MLNMKKFVLGSTTRHNPFGVLPGVASDEHVSGAVYEGVVYLFRDALPTLREVQRTLFHEMLHYGLQRFLPGYEYITRMNMIYQRDGAFRAEADRWVKTGQGQLALKQGGQKYATARGIDEALAVLAEPNAGAFTRTDVRAKVERTVQRWLANLAEWLGMPEAAAYWRGMKNEEARALIQQIFRKTATDFPPADPWTAAGSAALRKGKKASGEAAAPGGSPAFKAWFGNSQVVGPAGEPQVVYHGTDSDFDAFTPSQRGTFGTGVYFAAARDEADAYGERTVEAYPEICKLVVA</sequence>
<accession>A0ABX0N6M5</accession>
<reference evidence="2 3" key="1">
    <citation type="submission" date="2019-10" db="EMBL/GenBank/DDBJ databases">
        <title>Taxonomy of Antarctic Massilia spp.: description of Massilia rubra sp. nov., Massilia aquatica sp. nov., Massilia mucilaginosa sp. nov., Massilia frigida sp. nov. isolated from streams, lakes and regoliths.</title>
        <authorList>
            <person name="Holochova P."/>
            <person name="Sedlacek I."/>
            <person name="Kralova S."/>
            <person name="Maslanova I."/>
            <person name="Busse H.-J."/>
            <person name="Stankova E."/>
            <person name="Vrbovska V."/>
            <person name="Kovarovic V."/>
            <person name="Bartak M."/>
            <person name="Svec P."/>
            <person name="Pantucek R."/>
        </authorList>
    </citation>
    <scope>NUCLEOTIDE SEQUENCE [LARGE SCALE GENOMIC DNA]</scope>
    <source>
        <strain evidence="2 3">CCM 8694</strain>
    </source>
</reference>
<protein>
    <recommendedName>
        <fullName evidence="1">ART-PolyVal-like domain-containing protein</fullName>
    </recommendedName>
</protein>
<dbReference type="RefSeq" id="WP_167241395.1">
    <property type="nucleotide sequence ID" value="NZ_WHJF01000307.1"/>
</dbReference>